<keyword evidence="1" id="KW-0732">Signal</keyword>
<proteinExistence type="predicted"/>
<feature type="chain" id="PRO_5047489705" evidence="1">
    <location>
        <begin position="25"/>
        <end position="228"/>
    </location>
</feature>
<dbReference type="InterPro" id="IPR019619">
    <property type="entry name" value="DUF2490"/>
</dbReference>
<protein>
    <submittedName>
        <fullName evidence="2">DUF2490 domain-containing protein</fullName>
    </submittedName>
</protein>
<evidence type="ECO:0000313" key="3">
    <source>
        <dbReference type="Proteomes" id="UP001165363"/>
    </source>
</evidence>
<comment type="caution">
    <text evidence="2">The sequence shown here is derived from an EMBL/GenBank/DDBJ whole genome shotgun (WGS) entry which is preliminary data.</text>
</comment>
<organism evidence="2 3">
    <name type="scientific">Sphingomonas alba</name>
    <dbReference type="NCBI Taxonomy" id="2908208"/>
    <lineage>
        <taxon>Bacteria</taxon>
        <taxon>Pseudomonadati</taxon>
        <taxon>Pseudomonadota</taxon>
        <taxon>Alphaproteobacteria</taxon>
        <taxon>Sphingomonadales</taxon>
        <taxon>Sphingomonadaceae</taxon>
        <taxon>Sphingomonas</taxon>
    </lineage>
</organism>
<dbReference type="RefSeq" id="WP_249847364.1">
    <property type="nucleotide sequence ID" value="NZ_JAMGBD010000001.1"/>
</dbReference>
<name>A0ABT0RLB4_9SPHN</name>
<reference evidence="2" key="1">
    <citation type="submission" date="2022-05" db="EMBL/GenBank/DDBJ databases">
        <authorList>
            <person name="Jo J.-H."/>
            <person name="Im W.-T."/>
        </authorList>
    </citation>
    <scope>NUCLEOTIDE SEQUENCE</scope>
    <source>
        <strain evidence="2">SE158</strain>
    </source>
</reference>
<sequence>MISSTARGAAGALFLILLASRAEARDDNQLWTGATATVKVSDKFRISQEVVARFSDNRNGLYEVEAVTMLGYKPTKNVTIAAGYVHNPLYSSGDFTAMEHRAREQVQVDNFAQVGSGQLSARLRLEQRWREHADGTAWRARPYIKYAIPLTKDGKTNLNLSNETFINLKNTAFQAADGVDRMRNLISISTPLSGKLGIEAGYLNQYGFVKHGDDTMDHVATVTLSLNL</sequence>
<evidence type="ECO:0000256" key="1">
    <source>
        <dbReference type="SAM" id="SignalP"/>
    </source>
</evidence>
<gene>
    <name evidence="2" type="ORF">LZ536_05920</name>
</gene>
<accession>A0ABT0RLB4</accession>
<evidence type="ECO:0000313" key="2">
    <source>
        <dbReference type="EMBL" id="MCL6683439.1"/>
    </source>
</evidence>
<dbReference type="Proteomes" id="UP001165363">
    <property type="component" value="Unassembled WGS sequence"/>
</dbReference>
<feature type="signal peptide" evidence="1">
    <location>
        <begin position="1"/>
        <end position="24"/>
    </location>
</feature>
<dbReference type="Pfam" id="PF10677">
    <property type="entry name" value="DUF2490"/>
    <property type="match status" value="1"/>
</dbReference>
<keyword evidence="3" id="KW-1185">Reference proteome</keyword>
<dbReference type="EMBL" id="JAMGBD010000001">
    <property type="protein sequence ID" value="MCL6683439.1"/>
    <property type="molecule type" value="Genomic_DNA"/>
</dbReference>